<dbReference type="eggNOG" id="COG0336">
    <property type="taxonomic scope" value="Bacteria"/>
</dbReference>
<evidence type="ECO:0000256" key="15">
    <source>
        <dbReference type="HAMAP-Rule" id="MF_00605"/>
    </source>
</evidence>
<proteinExistence type="inferred from homology"/>
<keyword evidence="9 15" id="KW-0808">Transferase</keyword>
<name>A0A0H3DNK0_MYCPB</name>
<reference evidence="19 20" key="1">
    <citation type="journal article" date="2010" name="Appl. Environ. Microbiol.">
        <title>Targeted chromosomal knockouts in Mycoplasma pneumoniae.</title>
        <authorList>
            <person name="Krishnakumar R."/>
            <person name="Assad-Garcia N."/>
            <person name="Benders G.A."/>
            <person name="Phan Q."/>
            <person name="Montague M.G."/>
            <person name="Glass J.I."/>
        </authorList>
    </citation>
    <scope>NUCLEOTIDE SEQUENCE [LARGE SCALE GENOMIC DNA]</scope>
    <source>
        <strain evidence="20">ATCC 15531 / DSM 22911 / NBRC 14401 / NCTC 10119 / FH</strain>
    </source>
</reference>
<dbReference type="FunFam" id="1.10.1270.20:FF:000005">
    <property type="entry name" value="tRNA (guanine-N(1)-)-methyltransferase"/>
    <property type="match status" value="1"/>
</dbReference>
<evidence type="ECO:0000256" key="7">
    <source>
        <dbReference type="ARBA" id="ARBA00022490"/>
    </source>
</evidence>
<comment type="similarity">
    <text evidence="3 15 17">Belongs to the RNA methyltransferase TrmD family.</text>
</comment>
<dbReference type="PATRIC" id="fig|722438.3.peg.748"/>
<comment type="catalytic activity">
    <reaction evidence="14 15 17">
        <text>guanosine(37) in tRNA + S-adenosyl-L-methionine = N(1)-methylguanosine(37) in tRNA + S-adenosyl-L-homocysteine + H(+)</text>
        <dbReference type="Rhea" id="RHEA:36899"/>
        <dbReference type="Rhea" id="RHEA-COMP:10145"/>
        <dbReference type="Rhea" id="RHEA-COMP:10147"/>
        <dbReference type="ChEBI" id="CHEBI:15378"/>
        <dbReference type="ChEBI" id="CHEBI:57856"/>
        <dbReference type="ChEBI" id="CHEBI:59789"/>
        <dbReference type="ChEBI" id="CHEBI:73542"/>
        <dbReference type="ChEBI" id="CHEBI:74269"/>
        <dbReference type="EC" id="2.1.1.228"/>
    </reaction>
</comment>
<evidence type="ECO:0000256" key="3">
    <source>
        <dbReference type="ARBA" id="ARBA00007630"/>
    </source>
</evidence>
<evidence type="ECO:0000256" key="17">
    <source>
        <dbReference type="RuleBase" id="RU003464"/>
    </source>
</evidence>
<dbReference type="KEGG" id="mpj:MPNE_0769"/>
<dbReference type="FunFam" id="3.40.1280.10:FF:000001">
    <property type="entry name" value="tRNA (guanine-N(1)-)-methyltransferase"/>
    <property type="match status" value="1"/>
</dbReference>
<dbReference type="RefSeq" id="WP_014575049.1">
    <property type="nucleotide sequence ID" value="NZ_CP010546.1"/>
</dbReference>
<dbReference type="EC" id="2.1.1.228" evidence="5 15"/>
<keyword evidence="11 15" id="KW-0819">tRNA processing</keyword>
<evidence type="ECO:0000256" key="4">
    <source>
        <dbReference type="ARBA" id="ARBA00011738"/>
    </source>
</evidence>
<comment type="subcellular location">
    <subcellularLocation>
        <location evidence="2 15 17">Cytoplasm</location>
    </subcellularLocation>
</comment>
<comment type="subunit">
    <text evidence="4 15 17">Homodimer.</text>
</comment>
<evidence type="ECO:0000313" key="19">
    <source>
        <dbReference type="EMBL" id="ADK86782.1"/>
    </source>
</evidence>
<evidence type="ECO:0000256" key="8">
    <source>
        <dbReference type="ARBA" id="ARBA00022603"/>
    </source>
</evidence>
<evidence type="ECO:0000256" key="10">
    <source>
        <dbReference type="ARBA" id="ARBA00022691"/>
    </source>
</evidence>
<dbReference type="CDD" id="cd18080">
    <property type="entry name" value="TrmD-like"/>
    <property type="match status" value="1"/>
</dbReference>
<evidence type="ECO:0000256" key="6">
    <source>
        <dbReference type="ARBA" id="ARBA00014679"/>
    </source>
</evidence>
<evidence type="ECO:0000256" key="16">
    <source>
        <dbReference type="PIRSR" id="PIRSR000386-1"/>
    </source>
</evidence>
<dbReference type="SUPFAM" id="SSF75217">
    <property type="entry name" value="alpha/beta knot"/>
    <property type="match status" value="1"/>
</dbReference>
<dbReference type="GO" id="GO:0002939">
    <property type="term" value="P:tRNA N1-guanine methylation"/>
    <property type="evidence" value="ECO:0007669"/>
    <property type="project" value="TreeGrafter"/>
</dbReference>
<dbReference type="Gene3D" id="3.40.1280.10">
    <property type="match status" value="1"/>
</dbReference>
<evidence type="ECO:0000256" key="14">
    <source>
        <dbReference type="ARBA" id="ARBA00047783"/>
    </source>
</evidence>
<organism evidence="19 20">
    <name type="scientific">Mycoplasmoides pneumoniae (strain ATCC 15531 / DSM 23978 / CIP 103766 / NBRC 14401 / NCTC 10119 / FH)</name>
    <name type="common">Mycoplasma pneumoniae</name>
    <dbReference type="NCBI Taxonomy" id="722438"/>
    <lineage>
        <taxon>Bacteria</taxon>
        <taxon>Bacillati</taxon>
        <taxon>Mycoplasmatota</taxon>
        <taxon>Mycoplasmoidales</taxon>
        <taxon>Mycoplasmoidaceae</taxon>
        <taxon>Mycoplasmoides</taxon>
    </lineage>
</organism>
<dbReference type="PaxDb" id="722438-MPNE_0769"/>
<dbReference type="InterPro" id="IPR002649">
    <property type="entry name" value="tRNA_m1G_MeTrfase_TrmD"/>
</dbReference>
<dbReference type="EMBL" id="CP002077">
    <property type="protein sequence ID" value="ADK86782.1"/>
    <property type="molecule type" value="Genomic_DNA"/>
</dbReference>
<dbReference type="Proteomes" id="UP000007756">
    <property type="component" value="Chromosome"/>
</dbReference>
<comment type="function">
    <text evidence="1 15 17">Specifically methylates guanosine-37 in various tRNAs.</text>
</comment>
<dbReference type="HOGENOM" id="CLU_047363_0_1_14"/>
<dbReference type="PANTHER" id="PTHR46417">
    <property type="entry name" value="TRNA (GUANINE-N(1)-)-METHYLTRANSFERASE"/>
    <property type="match status" value="1"/>
</dbReference>
<keyword evidence="7 15" id="KW-0963">Cytoplasm</keyword>
<dbReference type="HAMAP" id="MF_00605">
    <property type="entry name" value="TrmD"/>
    <property type="match status" value="1"/>
</dbReference>
<evidence type="ECO:0000256" key="2">
    <source>
        <dbReference type="ARBA" id="ARBA00004496"/>
    </source>
</evidence>
<dbReference type="AlphaFoldDB" id="A0A0H3DNK0"/>
<dbReference type="GeneID" id="66608653"/>
<dbReference type="PIRSF" id="PIRSF000386">
    <property type="entry name" value="tRNA_mtase"/>
    <property type="match status" value="1"/>
</dbReference>
<keyword evidence="8 15" id="KW-0489">Methyltransferase</keyword>
<dbReference type="NCBIfam" id="NF000648">
    <property type="entry name" value="PRK00026.1"/>
    <property type="match status" value="1"/>
</dbReference>
<evidence type="ECO:0000256" key="12">
    <source>
        <dbReference type="ARBA" id="ARBA00029736"/>
    </source>
</evidence>
<dbReference type="STRING" id="722438.F539_03705"/>
<feature type="binding site" evidence="15 16">
    <location>
        <position position="110"/>
    </location>
    <ligand>
        <name>S-adenosyl-L-methionine</name>
        <dbReference type="ChEBI" id="CHEBI:59789"/>
    </ligand>
</feature>
<dbReference type="GO" id="GO:0005829">
    <property type="term" value="C:cytosol"/>
    <property type="evidence" value="ECO:0007669"/>
    <property type="project" value="TreeGrafter"/>
</dbReference>
<dbReference type="GO" id="GO:0052906">
    <property type="term" value="F:tRNA (guanine(37)-N1)-methyltransferase activity"/>
    <property type="evidence" value="ECO:0007669"/>
    <property type="project" value="UniProtKB-UniRule"/>
</dbReference>
<dbReference type="Gene3D" id="1.10.1270.20">
    <property type="entry name" value="tRNA(m1g37)methyltransferase, domain 2"/>
    <property type="match status" value="1"/>
</dbReference>
<keyword evidence="10 15" id="KW-0949">S-adenosyl-L-methionine</keyword>
<dbReference type="PANTHER" id="PTHR46417:SF1">
    <property type="entry name" value="TRNA (GUANINE-N(1)-)-METHYLTRANSFERASE"/>
    <property type="match status" value="1"/>
</dbReference>
<evidence type="ECO:0000259" key="18">
    <source>
        <dbReference type="Pfam" id="PF01746"/>
    </source>
</evidence>
<dbReference type="InterPro" id="IPR029028">
    <property type="entry name" value="Alpha/beta_knot_MTases"/>
</dbReference>
<evidence type="ECO:0000256" key="9">
    <source>
        <dbReference type="ARBA" id="ARBA00022679"/>
    </source>
</evidence>
<evidence type="ECO:0000256" key="11">
    <source>
        <dbReference type="ARBA" id="ARBA00022694"/>
    </source>
</evidence>
<dbReference type="InterPro" id="IPR023148">
    <property type="entry name" value="tRNA_m1G_MeTrfase_C_sf"/>
</dbReference>
<sequence length="231" mass="26354">MKITVLTLFEQVVWPYLNASIMAQAQKAKLVEFEVINWRQYCKDKHQTVDDMAYGGGGGMILKAEPILKALKACRTPQSKVVLLSPEGQQFSQPMAQALTQTEHLILICGHYEGFDYRLYKHVDQIISLGDFVLSGGELVALSVIDATVRLIKGVINDQSLIHESFNNYLLDFPAYTRPYDLDGDKVPEILLSGDHKKIEAYRKEQQLLRTAQYRPDLYKQYLAKKDEKNK</sequence>
<feature type="binding site" evidence="15 16">
    <location>
        <begin position="129"/>
        <end position="134"/>
    </location>
    <ligand>
        <name>S-adenosyl-L-methionine</name>
        <dbReference type="ChEBI" id="CHEBI:59789"/>
    </ligand>
</feature>
<evidence type="ECO:0000256" key="13">
    <source>
        <dbReference type="ARBA" id="ARBA00033392"/>
    </source>
</evidence>
<dbReference type="Pfam" id="PF01746">
    <property type="entry name" value="tRNA_m1G_MT"/>
    <property type="match status" value="1"/>
</dbReference>
<evidence type="ECO:0000313" key="20">
    <source>
        <dbReference type="Proteomes" id="UP000007756"/>
    </source>
</evidence>
<protein>
    <recommendedName>
        <fullName evidence="6 15">tRNA (guanine-N(1)-)-methyltransferase</fullName>
        <ecNumber evidence="5 15">2.1.1.228</ecNumber>
    </recommendedName>
    <alternativeName>
        <fullName evidence="12 15">M1G-methyltransferase</fullName>
    </alternativeName>
    <alternativeName>
        <fullName evidence="13 15">tRNA [GM37] methyltransferase</fullName>
    </alternativeName>
</protein>
<feature type="domain" description="tRNA methyltransferase TRMD/TRM10-type" evidence="18">
    <location>
        <begin position="1"/>
        <end position="221"/>
    </location>
</feature>
<evidence type="ECO:0000256" key="1">
    <source>
        <dbReference type="ARBA" id="ARBA00002634"/>
    </source>
</evidence>
<accession>A0A0H3DNK0</accession>
<gene>
    <name evidence="15 19" type="primary">trmD</name>
    <name evidence="19" type="ordered locus">MPNE_0769</name>
</gene>
<dbReference type="NCBIfam" id="TIGR00088">
    <property type="entry name" value="trmD"/>
    <property type="match status" value="1"/>
</dbReference>
<dbReference type="InterPro" id="IPR016009">
    <property type="entry name" value="tRNA_MeTrfase_TRMD/TRM10"/>
</dbReference>
<evidence type="ECO:0000256" key="5">
    <source>
        <dbReference type="ARBA" id="ARBA00012807"/>
    </source>
</evidence>
<dbReference type="InterPro" id="IPR029026">
    <property type="entry name" value="tRNA_m1G_MTases_N"/>
</dbReference>